<reference evidence="1" key="1">
    <citation type="submission" date="2023-04" db="EMBL/GenBank/DDBJ databases">
        <authorList>
            <person name="Vijverberg K."/>
            <person name="Xiong W."/>
            <person name="Schranz E."/>
        </authorList>
    </citation>
    <scope>NUCLEOTIDE SEQUENCE</scope>
</reference>
<organism evidence="1 2">
    <name type="scientific">Lactuca saligna</name>
    <name type="common">Willowleaf lettuce</name>
    <dbReference type="NCBI Taxonomy" id="75948"/>
    <lineage>
        <taxon>Eukaryota</taxon>
        <taxon>Viridiplantae</taxon>
        <taxon>Streptophyta</taxon>
        <taxon>Embryophyta</taxon>
        <taxon>Tracheophyta</taxon>
        <taxon>Spermatophyta</taxon>
        <taxon>Magnoliopsida</taxon>
        <taxon>eudicotyledons</taxon>
        <taxon>Gunneridae</taxon>
        <taxon>Pentapetalae</taxon>
        <taxon>asterids</taxon>
        <taxon>campanulids</taxon>
        <taxon>Asterales</taxon>
        <taxon>Asteraceae</taxon>
        <taxon>Cichorioideae</taxon>
        <taxon>Cichorieae</taxon>
        <taxon>Lactucinae</taxon>
        <taxon>Lactuca</taxon>
    </lineage>
</organism>
<dbReference type="Proteomes" id="UP001177003">
    <property type="component" value="Chromosome 2"/>
</dbReference>
<name>A0AA36DVD1_LACSI</name>
<dbReference type="AlphaFoldDB" id="A0AA36DVD1"/>
<protein>
    <submittedName>
        <fullName evidence="1">Uncharacterized protein</fullName>
    </submittedName>
</protein>
<keyword evidence="2" id="KW-1185">Reference proteome</keyword>
<evidence type="ECO:0000313" key="2">
    <source>
        <dbReference type="Proteomes" id="UP001177003"/>
    </source>
</evidence>
<dbReference type="EMBL" id="OX465078">
    <property type="protein sequence ID" value="CAI9273401.1"/>
    <property type="molecule type" value="Genomic_DNA"/>
</dbReference>
<evidence type="ECO:0000313" key="1">
    <source>
        <dbReference type="EMBL" id="CAI9273401.1"/>
    </source>
</evidence>
<proteinExistence type="predicted"/>
<accession>A0AA36DVD1</accession>
<gene>
    <name evidence="1" type="ORF">LSALG_LOCUS13553</name>
</gene>
<sequence>MVSIPIRELGTTTLRKMRVLTREAGQPWRILEDDIIEPIRWEDPEVIHEPTFARHQRPRHVEPDYPKHTLGDVMRSLTIARGAALDDELACRGDTVYGDGHLPFPGADHIVPPPS</sequence>